<evidence type="ECO:0000313" key="2">
    <source>
        <dbReference type="Proteomes" id="UP000294003"/>
    </source>
</evidence>
<dbReference type="EMBL" id="QJNS01000715">
    <property type="protein sequence ID" value="RYO74868.1"/>
    <property type="molecule type" value="Genomic_DNA"/>
</dbReference>
<name>A0ABY0GR10_9PEZI</name>
<gene>
    <name evidence="1" type="ORF">DL762_010279</name>
</gene>
<sequence>MLRFLGTDAPTDQVSGRVVRRQGDFIALIGPQPLGPYQGPANCKPNKAGSPVIAAAACLALRPVEFHWDLAARKAGEVPSKVLESRIAESDYIRSAWRPGDARSL</sequence>
<keyword evidence="2" id="KW-1185">Reference proteome</keyword>
<reference evidence="1 2" key="1">
    <citation type="submission" date="2018-06" db="EMBL/GenBank/DDBJ databases">
        <title>Complete Genomes of Monosporascus.</title>
        <authorList>
            <person name="Robinson A.J."/>
            <person name="Natvig D.O."/>
        </authorList>
    </citation>
    <scope>NUCLEOTIDE SEQUENCE [LARGE SCALE GENOMIC DNA]</scope>
    <source>
        <strain evidence="1 2">CBS 609.92</strain>
    </source>
</reference>
<comment type="caution">
    <text evidence="1">The sequence shown here is derived from an EMBL/GenBank/DDBJ whole genome shotgun (WGS) entry which is preliminary data.</text>
</comment>
<proteinExistence type="predicted"/>
<protein>
    <submittedName>
        <fullName evidence="1">Uncharacterized protein</fullName>
    </submittedName>
</protein>
<organism evidence="1 2">
    <name type="scientific">Monosporascus cannonballus</name>
    <dbReference type="NCBI Taxonomy" id="155416"/>
    <lineage>
        <taxon>Eukaryota</taxon>
        <taxon>Fungi</taxon>
        <taxon>Dikarya</taxon>
        <taxon>Ascomycota</taxon>
        <taxon>Pezizomycotina</taxon>
        <taxon>Sordariomycetes</taxon>
        <taxon>Xylariomycetidae</taxon>
        <taxon>Xylariales</taxon>
        <taxon>Xylariales incertae sedis</taxon>
        <taxon>Monosporascus</taxon>
    </lineage>
</organism>
<evidence type="ECO:0000313" key="1">
    <source>
        <dbReference type="EMBL" id="RYO74868.1"/>
    </source>
</evidence>
<dbReference type="Proteomes" id="UP000294003">
    <property type="component" value="Unassembled WGS sequence"/>
</dbReference>
<accession>A0ABY0GR10</accession>